<dbReference type="AlphaFoldDB" id="A0A9W4P5U6"/>
<keyword evidence="3" id="KW-1185">Reference proteome</keyword>
<comment type="caution">
    <text evidence="2">The sequence shown here is derived from an EMBL/GenBank/DDBJ whole genome shotgun (WGS) entry which is preliminary data.</text>
</comment>
<dbReference type="Proteomes" id="UP001154252">
    <property type="component" value="Unassembled WGS sequence"/>
</dbReference>
<gene>
    <name evidence="2" type="ORF">PEGY_LOCUS5773</name>
</gene>
<dbReference type="EMBL" id="CAJVRC010000866">
    <property type="protein sequence ID" value="CAG8899663.1"/>
    <property type="molecule type" value="Genomic_DNA"/>
</dbReference>
<evidence type="ECO:0000313" key="2">
    <source>
        <dbReference type="EMBL" id="CAG8899663.1"/>
    </source>
</evidence>
<dbReference type="PANTHER" id="PTHR38790">
    <property type="entry name" value="2EXR DOMAIN-CONTAINING PROTEIN-RELATED"/>
    <property type="match status" value="1"/>
</dbReference>
<dbReference type="InterPro" id="IPR056632">
    <property type="entry name" value="DUF7730"/>
</dbReference>
<proteinExistence type="predicted"/>
<feature type="domain" description="DUF7730" evidence="1">
    <location>
        <begin position="113"/>
        <end position="265"/>
    </location>
</feature>
<evidence type="ECO:0000259" key="1">
    <source>
        <dbReference type="Pfam" id="PF24864"/>
    </source>
</evidence>
<organism evidence="2 3">
    <name type="scientific">Penicillium egyptiacum</name>
    <dbReference type="NCBI Taxonomy" id="1303716"/>
    <lineage>
        <taxon>Eukaryota</taxon>
        <taxon>Fungi</taxon>
        <taxon>Dikarya</taxon>
        <taxon>Ascomycota</taxon>
        <taxon>Pezizomycotina</taxon>
        <taxon>Eurotiomycetes</taxon>
        <taxon>Eurotiomycetidae</taxon>
        <taxon>Eurotiales</taxon>
        <taxon>Aspergillaceae</taxon>
        <taxon>Penicillium</taxon>
    </lineage>
</organism>
<dbReference type="PANTHER" id="PTHR38790:SF4">
    <property type="entry name" value="2EXR DOMAIN-CONTAINING PROTEIN"/>
    <property type="match status" value="1"/>
</dbReference>
<dbReference type="OrthoDB" id="515692at2759"/>
<dbReference type="Pfam" id="PF24864">
    <property type="entry name" value="DUF7730"/>
    <property type="match status" value="1"/>
</dbReference>
<evidence type="ECO:0000313" key="3">
    <source>
        <dbReference type="Proteomes" id="UP001154252"/>
    </source>
</evidence>
<accession>A0A9W4P5U6</accession>
<name>A0A9W4P5U6_9EURO</name>
<reference evidence="2" key="1">
    <citation type="submission" date="2021-07" db="EMBL/GenBank/DDBJ databases">
        <authorList>
            <person name="Branca A.L. A."/>
        </authorList>
    </citation>
    <scope>NUCLEOTIDE SEQUENCE</scope>
</reference>
<sequence length="376" mass="44053">MNLFESASVYSGLHVPYTSFCHALISSTHTRTYIKIPHPQHKLHKVMAPKIFRLFKRKRKENDPDFRPKGVAPNAIGISDSTCEVNGDPFNGWKLPIPPPEQRVLKLTRQRSRQQASHFFQLPIEVRTLIYIELMGDRRIHIEHAWMLPSPFRPKLKRDGRRWDWWHGVCQRTGSFVDDRCWDRADERYANRFEGLKSPPAGTKLRGVEWLRCCQIGYEEALTILYGTNVFVLRSGLDAPFIMSRLLSPACSSLITSMDISFDFWYKLDETQATAWETVYPALFDLFEHCFCNVRRLCLTMHMPAWEKVRGTINDGTIEEILAPLERLAQSRDWTRLKLCVPSDWFPCLTGRAEKRSRWELMMADWYERMPVIEDL</sequence>
<protein>
    <recommendedName>
        <fullName evidence="1">DUF7730 domain-containing protein</fullName>
    </recommendedName>
</protein>